<evidence type="ECO:0000313" key="2">
    <source>
        <dbReference type="Proteomes" id="UP001177003"/>
    </source>
</evidence>
<name>A0AA36DUK2_LACSI</name>
<sequence>MKKFPEVVLAQVGMSQYWLRLGVIPTLFVHGPNGGRLLVLLSAFMESKVVARDLGFVDFNLPLIDDSFNYSGSNTQNEKDKDSELSVKVHDSYDDTNDGHTPPVSTDLVTIFDDDGDDRSDEQPLVHWKRGRDSISLAALAAVLAGRECSSGRVLKRSRSLHSGAFHSFANSLYVGRPSVYITQLNVNSPARDANAPHPSGPIYVSSWEYRRE</sequence>
<dbReference type="EMBL" id="OX465078">
    <property type="protein sequence ID" value="CAI9273024.1"/>
    <property type="molecule type" value="Genomic_DNA"/>
</dbReference>
<protein>
    <submittedName>
        <fullName evidence="1">Uncharacterized protein</fullName>
    </submittedName>
</protein>
<dbReference type="Proteomes" id="UP001177003">
    <property type="component" value="Chromosome 2"/>
</dbReference>
<evidence type="ECO:0000313" key="1">
    <source>
        <dbReference type="EMBL" id="CAI9273024.1"/>
    </source>
</evidence>
<proteinExistence type="predicted"/>
<dbReference type="AlphaFoldDB" id="A0AA36DUK2"/>
<keyword evidence="2" id="KW-1185">Reference proteome</keyword>
<reference evidence="1" key="1">
    <citation type="submission" date="2023-04" db="EMBL/GenBank/DDBJ databases">
        <authorList>
            <person name="Vijverberg K."/>
            <person name="Xiong W."/>
            <person name="Schranz E."/>
        </authorList>
    </citation>
    <scope>NUCLEOTIDE SEQUENCE</scope>
</reference>
<gene>
    <name evidence="1" type="ORF">LSALG_LOCUS13192</name>
</gene>
<accession>A0AA36DUK2</accession>
<organism evidence="1 2">
    <name type="scientific">Lactuca saligna</name>
    <name type="common">Willowleaf lettuce</name>
    <dbReference type="NCBI Taxonomy" id="75948"/>
    <lineage>
        <taxon>Eukaryota</taxon>
        <taxon>Viridiplantae</taxon>
        <taxon>Streptophyta</taxon>
        <taxon>Embryophyta</taxon>
        <taxon>Tracheophyta</taxon>
        <taxon>Spermatophyta</taxon>
        <taxon>Magnoliopsida</taxon>
        <taxon>eudicotyledons</taxon>
        <taxon>Gunneridae</taxon>
        <taxon>Pentapetalae</taxon>
        <taxon>asterids</taxon>
        <taxon>campanulids</taxon>
        <taxon>Asterales</taxon>
        <taxon>Asteraceae</taxon>
        <taxon>Cichorioideae</taxon>
        <taxon>Cichorieae</taxon>
        <taxon>Lactucinae</taxon>
        <taxon>Lactuca</taxon>
    </lineage>
</organism>